<evidence type="ECO:0000313" key="5">
    <source>
        <dbReference type="Proteomes" id="UP000182444"/>
    </source>
</evidence>
<feature type="repeat" description="RCC1" evidence="1">
    <location>
        <begin position="509"/>
        <end position="574"/>
    </location>
</feature>
<feature type="region of interest" description="Disordered" evidence="2">
    <location>
        <begin position="37"/>
        <end position="77"/>
    </location>
</feature>
<feature type="repeat" description="RCC1" evidence="1">
    <location>
        <begin position="426"/>
        <end position="486"/>
    </location>
</feature>
<name>A0A1D8NDR1_YARLL</name>
<dbReference type="VEuPathDB" id="FungiDB:YALI0_D08602g"/>
<proteinExistence type="predicted"/>
<dbReference type="Gene3D" id="2.130.10.30">
    <property type="entry name" value="Regulator of chromosome condensation 1/beta-lactamase-inhibitor protein II"/>
    <property type="match status" value="2"/>
</dbReference>
<dbReference type="PROSITE" id="PS50012">
    <property type="entry name" value="RCC1_3"/>
    <property type="match status" value="2"/>
</dbReference>
<dbReference type="VEuPathDB" id="FungiDB:YALI1_D11063g"/>
<dbReference type="RefSeq" id="XP_502581.1">
    <property type="nucleotide sequence ID" value="XM_502581.1"/>
</dbReference>
<evidence type="ECO:0000256" key="2">
    <source>
        <dbReference type="SAM" id="MobiDB-lite"/>
    </source>
</evidence>
<gene>
    <name evidence="4" type="ORF">B0I71DRAFT_131991</name>
    <name evidence="3" type="ORF">YALI1_D11063g</name>
</gene>
<evidence type="ECO:0000313" key="4">
    <source>
        <dbReference type="EMBL" id="RDW25816.1"/>
    </source>
</evidence>
<accession>A0A1D8NDR1</accession>
<dbReference type="InterPro" id="IPR009091">
    <property type="entry name" value="RCC1/BLIP-II"/>
</dbReference>
<reference evidence="3 5" key="1">
    <citation type="journal article" date="2016" name="PLoS ONE">
        <title>Sequence Assembly of Yarrowia lipolytica Strain W29/CLIB89 Shows Transposable Element Diversity.</title>
        <authorList>
            <person name="Magnan C."/>
            <person name="Yu J."/>
            <person name="Chang I."/>
            <person name="Jahn E."/>
            <person name="Kanomata Y."/>
            <person name="Wu J."/>
            <person name="Zeller M."/>
            <person name="Oakes M."/>
            <person name="Baldi P."/>
            <person name="Sandmeyer S."/>
        </authorList>
    </citation>
    <scope>NUCLEOTIDE SEQUENCE [LARGE SCALE GENOMIC DNA]</scope>
    <source>
        <strain evidence="3">CLIB89</strain>
        <strain evidence="5">CLIB89(W29)</strain>
    </source>
</reference>
<dbReference type="PANTHER" id="PTHR47563:SF1">
    <property type="entry name" value="PROTEIN FMP25, MITOCHONDRIAL"/>
    <property type="match status" value="1"/>
</dbReference>
<dbReference type="PANTHER" id="PTHR47563">
    <property type="entry name" value="PROTEIN FMP25, MITOCHONDRIAL"/>
    <property type="match status" value="1"/>
</dbReference>
<dbReference type="Pfam" id="PF13540">
    <property type="entry name" value="RCC1_2"/>
    <property type="match status" value="1"/>
</dbReference>
<sequence length="652" mass="71225">MKHYRAVPGALRASLARSAAPRSTSTRFLSTSVLRMAEHKNESKGKPLSYPPPPPTVQIPRFDGTPNYNPSEEEKQQAKHEKAVSWAIISVASVVGVYFGYKWYGPYSESDEELHRQVAERQQKKKAVASAAVRQEDADAVAAAAAAADKSSKKGKASVAGVSFAEMTPGLFAWGDNDGHAIKDTYNAESETPKLVRSPVRLRYFEGKLLRDVTLGDGSGAAILDNGDVVQWGDRFAPHSVKNPEVTLQGKDAVRIVQSRNMLYALSKDGTVYSFPVSKELQVAGPKERETRTRLIPGWKREAKITYRQLDFDTTLGITEKLSDISAGQDHLLALSNKGRVFVSSTGGAIEEVETDPNPVTGEFSETLVGTEAPLPSAGQFGIAKFSHFNTAPRPGTLYEIRSFRNAVVTNIAAGAFHSLVRDQNGNMWVFGSNKCGQLGLDYAYESQNVALPRQLTLGRICKKDQAAIVTRVFAGGDTSFAGIKVVQSDDYNSASNSERKKLLQDTAEVIYSFGDGLKGQLGNATFKHVQAEMTPIKEINYASEWSEKLNKVVPIQVNYMSTGPNHVAAVLDNSNDVATTQDLYLWGGNEFSQIGNGKRNNIPKPSHLITKHTTESDPYTQLMTKTKINGCEVQQQIVAGDGTTCVFYKRM</sequence>
<dbReference type="EMBL" id="CP017556">
    <property type="protein sequence ID" value="AOW03787.1"/>
    <property type="molecule type" value="Genomic_DNA"/>
</dbReference>
<dbReference type="OMA" id="YDQPHEI"/>
<dbReference type="InterPro" id="IPR053245">
    <property type="entry name" value="MitoProcess-Associated"/>
</dbReference>
<dbReference type="GO" id="GO:0034551">
    <property type="term" value="P:mitochondrial respiratory chain complex III assembly"/>
    <property type="evidence" value="ECO:0007669"/>
    <property type="project" value="TreeGrafter"/>
</dbReference>
<dbReference type="AlphaFoldDB" id="A0A1D8NDR1"/>
<dbReference type="GeneID" id="2910712"/>
<organism evidence="3 5">
    <name type="scientific">Yarrowia lipolytica</name>
    <name type="common">Candida lipolytica</name>
    <dbReference type="NCBI Taxonomy" id="4952"/>
    <lineage>
        <taxon>Eukaryota</taxon>
        <taxon>Fungi</taxon>
        <taxon>Dikarya</taxon>
        <taxon>Ascomycota</taxon>
        <taxon>Saccharomycotina</taxon>
        <taxon>Dipodascomycetes</taxon>
        <taxon>Dipodascales</taxon>
        <taxon>Dipodascales incertae sedis</taxon>
        <taxon>Yarrowia</taxon>
    </lineage>
</organism>
<dbReference type="KEGG" id="yli:2910712"/>
<evidence type="ECO:0000313" key="3">
    <source>
        <dbReference type="EMBL" id="AOW03787.1"/>
    </source>
</evidence>
<dbReference type="SUPFAM" id="SSF50985">
    <property type="entry name" value="RCC1/BLIP-II"/>
    <property type="match status" value="1"/>
</dbReference>
<dbReference type="eggNOG" id="KOG1426">
    <property type="taxonomic scope" value="Eukaryota"/>
</dbReference>
<reference evidence="4 6" key="2">
    <citation type="submission" date="2018-07" db="EMBL/GenBank/DDBJ databases">
        <title>Draft Genome Assemblies for Five Robust Yarrowia lipolytica Strains Exhibiting High Lipid Production and Pentose Sugar Utilization and Sugar Alcohol Secretion from Undetoxified Lignocellulosic Biomass Hydrolysates.</title>
        <authorList>
            <consortium name="DOE Joint Genome Institute"/>
            <person name="Walker C."/>
            <person name="Ryu S."/>
            <person name="Na H."/>
            <person name="Zane M."/>
            <person name="LaButti K."/>
            <person name="Lipzen A."/>
            <person name="Haridas S."/>
            <person name="Barry K."/>
            <person name="Grigoriev I.V."/>
            <person name="Quarterman J."/>
            <person name="Slininger P."/>
            <person name="Dien B."/>
            <person name="Trinh C.T."/>
        </authorList>
    </citation>
    <scope>NUCLEOTIDE SEQUENCE [LARGE SCALE GENOMIC DNA]</scope>
    <source>
        <strain evidence="4 6">YB392</strain>
    </source>
</reference>
<evidence type="ECO:0000256" key="1">
    <source>
        <dbReference type="PROSITE-ProRule" id="PRU00235"/>
    </source>
</evidence>
<dbReference type="OrthoDB" id="10256179at2759"/>
<evidence type="ECO:0000313" key="6">
    <source>
        <dbReference type="Proteomes" id="UP000256601"/>
    </source>
</evidence>
<dbReference type="InterPro" id="IPR000408">
    <property type="entry name" value="Reg_chr_condens"/>
</dbReference>
<dbReference type="GO" id="GO:0005743">
    <property type="term" value="C:mitochondrial inner membrane"/>
    <property type="evidence" value="ECO:0007669"/>
    <property type="project" value="TreeGrafter"/>
</dbReference>
<protein>
    <submittedName>
        <fullName evidence="4">Regulator of chromosome condensation 1/beta-lactamase-inhibitor protein II</fullName>
    </submittedName>
</protein>
<dbReference type="Proteomes" id="UP000256601">
    <property type="component" value="Unassembled WGS sequence"/>
</dbReference>
<dbReference type="Proteomes" id="UP000182444">
    <property type="component" value="Chromosome 1D"/>
</dbReference>
<dbReference type="EMBL" id="KZ858993">
    <property type="protein sequence ID" value="RDW25816.1"/>
    <property type="molecule type" value="Genomic_DNA"/>
</dbReference>